<dbReference type="InterPro" id="IPR000629">
    <property type="entry name" value="RNA-helicase_DEAD-box_CS"/>
</dbReference>
<dbReference type="GO" id="GO:0016787">
    <property type="term" value="F:hydrolase activity"/>
    <property type="evidence" value="ECO:0007669"/>
    <property type="project" value="UniProtKB-KW"/>
</dbReference>
<feature type="domain" description="Helicase C-terminal" evidence="12">
    <location>
        <begin position="219"/>
        <end position="379"/>
    </location>
</feature>
<keyword evidence="15" id="KW-1185">Reference proteome</keyword>
<dbReference type="GO" id="GO:0005829">
    <property type="term" value="C:cytosol"/>
    <property type="evidence" value="ECO:0007669"/>
    <property type="project" value="TreeGrafter"/>
</dbReference>
<evidence type="ECO:0000256" key="6">
    <source>
        <dbReference type="ARBA" id="ARBA00022884"/>
    </source>
</evidence>
<comment type="similarity">
    <text evidence="7 9">Belongs to the DEAD box helicase family.</text>
</comment>
<evidence type="ECO:0000256" key="3">
    <source>
        <dbReference type="ARBA" id="ARBA00022801"/>
    </source>
</evidence>
<feature type="domain" description="DEAD-box RNA helicase Q" evidence="13">
    <location>
        <begin position="1"/>
        <end position="29"/>
    </location>
</feature>
<dbReference type="PANTHER" id="PTHR47959:SF10">
    <property type="entry name" value="ATP-DEPENDENT RNA HELICASE RHLB"/>
    <property type="match status" value="1"/>
</dbReference>
<evidence type="ECO:0000256" key="9">
    <source>
        <dbReference type="RuleBase" id="RU000492"/>
    </source>
</evidence>
<dbReference type="CDD" id="cd00268">
    <property type="entry name" value="DEADc"/>
    <property type="match status" value="1"/>
</dbReference>
<dbReference type="PROSITE" id="PS00039">
    <property type="entry name" value="DEAD_ATP_HELICASE"/>
    <property type="match status" value="1"/>
</dbReference>
<dbReference type="EMBL" id="CP015518">
    <property type="protein sequence ID" value="APG24164.1"/>
    <property type="molecule type" value="Genomic_DNA"/>
</dbReference>
<dbReference type="STRING" id="29542.A6070_11905"/>
<dbReference type="SMART" id="SM00490">
    <property type="entry name" value="HELICc"/>
    <property type="match status" value="1"/>
</dbReference>
<keyword evidence="3 9" id="KW-0378">Hydrolase</keyword>
<dbReference type="InterPro" id="IPR044742">
    <property type="entry name" value="DEAD/DEAH_RhlB"/>
</dbReference>
<keyword evidence="6" id="KW-0694">RNA-binding</keyword>
<dbReference type="InterPro" id="IPR014014">
    <property type="entry name" value="RNA_helicase_DEAD_Q_motif"/>
</dbReference>
<dbReference type="Pfam" id="PF00270">
    <property type="entry name" value="DEAD"/>
    <property type="match status" value="1"/>
</dbReference>
<organism evidence="14 15">
    <name type="scientific">Syntrophotalea acetylenica</name>
    <name type="common">Pelobacter acetylenicus</name>
    <dbReference type="NCBI Taxonomy" id="29542"/>
    <lineage>
        <taxon>Bacteria</taxon>
        <taxon>Pseudomonadati</taxon>
        <taxon>Thermodesulfobacteriota</taxon>
        <taxon>Desulfuromonadia</taxon>
        <taxon>Desulfuromonadales</taxon>
        <taxon>Syntrophotaleaceae</taxon>
        <taxon>Syntrophotalea</taxon>
    </lineage>
</organism>
<feature type="domain" description="Helicase ATP-binding" evidence="11">
    <location>
        <begin position="32"/>
        <end position="208"/>
    </location>
</feature>
<dbReference type="SUPFAM" id="SSF52540">
    <property type="entry name" value="P-loop containing nucleoside triphosphate hydrolases"/>
    <property type="match status" value="1"/>
</dbReference>
<dbReference type="PROSITE" id="PS51194">
    <property type="entry name" value="HELICASE_CTER"/>
    <property type="match status" value="1"/>
</dbReference>
<evidence type="ECO:0000256" key="1">
    <source>
        <dbReference type="ARBA" id="ARBA00022490"/>
    </source>
</evidence>
<dbReference type="GO" id="GO:0003724">
    <property type="term" value="F:RNA helicase activity"/>
    <property type="evidence" value="ECO:0007669"/>
    <property type="project" value="InterPro"/>
</dbReference>
<dbReference type="OrthoDB" id="9805696at2"/>
<keyword evidence="5 9" id="KW-0067">ATP-binding</keyword>
<feature type="compositionally biased region" description="Basic residues" evidence="10">
    <location>
        <begin position="408"/>
        <end position="420"/>
    </location>
</feature>
<dbReference type="RefSeq" id="WP_072285980.1">
    <property type="nucleotide sequence ID" value="NZ_CP015455.1"/>
</dbReference>
<dbReference type="SMART" id="SM00487">
    <property type="entry name" value="DEXDc"/>
    <property type="match status" value="1"/>
</dbReference>
<evidence type="ECO:0000259" key="11">
    <source>
        <dbReference type="PROSITE" id="PS51192"/>
    </source>
</evidence>
<dbReference type="HAMAP" id="MF_00661">
    <property type="entry name" value="DEAD_helicase_RhlB"/>
    <property type="match status" value="1"/>
</dbReference>
<evidence type="ECO:0000256" key="2">
    <source>
        <dbReference type="ARBA" id="ARBA00022741"/>
    </source>
</evidence>
<dbReference type="Proteomes" id="UP000182264">
    <property type="component" value="Chromosome"/>
</dbReference>
<keyword evidence="4 9" id="KW-0347">Helicase</keyword>
<dbReference type="PROSITE" id="PS51192">
    <property type="entry name" value="HELICASE_ATP_BIND_1"/>
    <property type="match status" value="1"/>
</dbReference>
<evidence type="ECO:0000313" key="14">
    <source>
        <dbReference type="EMBL" id="APG24164.1"/>
    </source>
</evidence>
<feature type="short sequence motif" description="Q motif" evidence="8">
    <location>
        <begin position="1"/>
        <end position="29"/>
    </location>
</feature>
<dbReference type="KEGG" id="pace:A6070_11905"/>
<dbReference type="InterPro" id="IPR011545">
    <property type="entry name" value="DEAD/DEAH_box_helicase_dom"/>
</dbReference>
<dbReference type="PANTHER" id="PTHR47959">
    <property type="entry name" value="ATP-DEPENDENT RNA HELICASE RHLE-RELATED"/>
    <property type="match status" value="1"/>
</dbReference>
<proteinExistence type="inferred from homology"/>
<evidence type="ECO:0000259" key="12">
    <source>
        <dbReference type="PROSITE" id="PS51194"/>
    </source>
</evidence>
<evidence type="ECO:0000256" key="10">
    <source>
        <dbReference type="SAM" id="MobiDB-lite"/>
    </source>
</evidence>
<dbReference type="InterPro" id="IPR014001">
    <property type="entry name" value="Helicase_ATP-bd"/>
</dbReference>
<dbReference type="GO" id="GO:0003723">
    <property type="term" value="F:RNA binding"/>
    <property type="evidence" value="ECO:0007669"/>
    <property type="project" value="UniProtKB-KW"/>
</dbReference>
<keyword evidence="2 9" id="KW-0547">Nucleotide-binding</keyword>
<dbReference type="CDD" id="cd18787">
    <property type="entry name" value="SF2_C_DEAD"/>
    <property type="match status" value="1"/>
</dbReference>
<name>A0A1L3GDY4_SYNAC</name>
<dbReference type="InterPro" id="IPR023554">
    <property type="entry name" value="RNA_helicase_ATP-dep_RhlB"/>
</dbReference>
<dbReference type="InterPro" id="IPR050079">
    <property type="entry name" value="DEAD_box_RNA_helicase"/>
</dbReference>
<feature type="region of interest" description="Disordered" evidence="10">
    <location>
        <begin position="386"/>
        <end position="431"/>
    </location>
</feature>
<evidence type="ECO:0000256" key="7">
    <source>
        <dbReference type="ARBA" id="ARBA00038437"/>
    </source>
</evidence>
<dbReference type="Gene3D" id="3.40.50.300">
    <property type="entry name" value="P-loop containing nucleotide triphosphate hydrolases"/>
    <property type="match status" value="2"/>
</dbReference>
<reference evidence="14 15" key="1">
    <citation type="journal article" date="2017" name="Genome Announc.">
        <title>Complete Genome Sequences of Two Acetylene-Fermenting Pelobacter acetylenicus Strains.</title>
        <authorList>
            <person name="Sutton J.M."/>
            <person name="Baesman S.M."/>
            <person name="Fierst J.L."/>
            <person name="Poret-Peterson A.T."/>
            <person name="Oremland R.S."/>
            <person name="Dunlap D.S."/>
            <person name="Akob D.M."/>
        </authorList>
    </citation>
    <scope>NUCLEOTIDE SEQUENCE [LARGE SCALE GENOMIC DNA]</scope>
    <source>
        <strain evidence="14 15">DSM 3247</strain>
    </source>
</reference>
<evidence type="ECO:0000256" key="8">
    <source>
        <dbReference type="PROSITE-ProRule" id="PRU00552"/>
    </source>
</evidence>
<evidence type="ECO:0000313" key="15">
    <source>
        <dbReference type="Proteomes" id="UP000182264"/>
    </source>
</evidence>
<sequence>MQFTELDLPQQVQQGIDAMGFTVLTPVQEQSIPLALDGKDVAAQAQTGTGKTAAFLISLFARLIAEPCPKPTAPRALILAPTRELVVQIAEDATGLGRFSNFTIQPIFGGVDYEKQRQALHGGVDIIIATPGRLIDYVKQGAVSLGSIQTLVIDEADRMFDMGFIRDLRYILRKLPPFERRQTMLFSATLSQRVMELAYEFMNLAEKVKVAPEMVTAEQIEEVLYHVARREKFALLMGLLKKEPATCVMLFVNTKREAERLSGRLRANGFKAALISGDIPQKKRMRILDDFKEGRIHFLVGTDVASRGIHVDGVTHVINYDLPQDREDYVHRVGRTARAGAAGKAISFADEDTVFYLADIEDYIGHRVPSVFPEDSDFCHDFKSYTPAAKKPVRPRGGAPAAGAGKDRPRRRRPSGRTRKTSSQASEKDKP</sequence>
<keyword evidence="1" id="KW-0963">Cytoplasm</keyword>
<dbReference type="PROSITE" id="PS51195">
    <property type="entry name" value="Q_MOTIF"/>
    <property type="match status" value="1"/>
</dbReference>
<evidence type="ECO:0000256" key="5">
    <source>
        <dbReference type="ARBA" id="ARBA00022840"/>
    </source>
</evidence>
<accession>A0A1L3GDY4</accession>
<dbReference type="InterPro" id="IPR027417">
    <property type="entry name" value="P-loop_NTPase"/>
</dbReference>
<evidence type="ECO:0000259" key="13">
    <source>
        <dbReference type="PROSITE" id="PS51195"/>
    </source>
</evidence>
<dbReference type="AlphaFoldDB" id="A0A1L3GDY4"/>
<protein>
    <submittedName>
        <fullName evidence="14">RNA helicase</fullName>
    </submittedName>
</protein>
<evidence type="ECO:0000256" key="4">
    <source>
        <dbReference type="ARBA" id="ARBA00022806"/>
    </source>
</evidence>
<dbReference type="Pfam" id="PF00271">
    <property type="entry name" value="Helicase_C"/>
    <property type="match status" value="1"/>
</dbReference>
<dbReference type="GO" id="GO:0005524">
    <property type="term" value="F:ATP binding"/>
    <property type="evidence" value="ECO:0007669"/>
    <property type="project" value="UniProtKB-KW"/>
</dbReference>
<feature type="compositionally biased region" description="Low complexity" evidence="10">
    <location>
        <begin position="395"/>
        <end position="404"/>
    </location>
</feature>
<gene>
    <name evidence="14" type="ORF">A7E75_03280</name>
</gene>
<dbReference type="InterPro" id="IPR001650">
    <property type="entry name" value="Helicase_C-like"/>
</dbReference>